<dbReference type="Proteomes" id="UP001227268">
    <property type="component" value="Unassembled WGS sequence"/>
</dbReference>
<comment type="caution">
    <text evidence="1">The sequence shown here is derived from an EMBL/GenBank/DDBJ whole genome shotgun (WGS) entry which is preliminary data.</text>
</comment>
<organism evidence="1 2">
    <name type="scientific">Naganishia friedmannii</name>
    <dbReference type="NCBI Taxonomy" id="89922"/>
    <lineage>
        <taxon>Eukaryota</taxon>
        <taxon>Fungi</taxon>
        <taxon>Dikarya</taxon>
        <taxon>Basidiomycota</taxon>
        <taxon>Agaricomycotina</taxon>
        <taxon>Tremellomycetes</taxon>
        <taxon>Filobasidiales</taxon>
        <taxon>Filobasidiaceae</taxon>
        <taxon>Naganishia</taxon>
    </lineage>
</organism>
<sequence>MSAQPQASSSGQRHGQHESSGTKPQHRSDKASKRMSSTSGATKEDAKMIGQWRIGRTIGKGSSGRVKIAKHSITGKYAAIKIVPKGLILNSRMSMSEAGARADKVLLGIEREIVIMKLIDHPNVLNLYDVWETSGELYLIMEYVPGGELFDYLVKQGRLPETEALHYFQQIIHAVDYCHRFNICHRDLKPENLLLDKEKNIKVADFGMAAWEASEKMLETSCGSPHYASPEIVAGQAYHGSSSDIWSCGIILFALITGRLPFDDDNIRVLLLKVKTGIFEMPDDVQGPVRDLLFRMLEKDPKRRITMPEILSHRWFISQPVREIPGRPLVSPPSLDEVERPVNSEADIDSDILGNLKTLWHGAPDEAIIEALMSKEKTWEKAIYHLLIKYRTRHLENYNLDEDEIAAAMQKKLDKKKREAAAASRQVQPGRLALQETSHARSSQNSSSPPPSRPQAPTPTKAQGGVAKHDMGPTVSERMAKLNLPTRQAPQGPRPALSPRPSQRSQPSTPASEYPPMLAPVISVQQPSPNVLRTENNSPNSGTAERPLSSINAPQIDNPAVQRFFDEVAQQLNTMSVRSSVASETLTAGYGANVTNMMADFGINFNFDSSSRSADNSQFADADDDESDIMALHSPALGANSDTYSLASGIGLGLGDNVGGRDSRRTSMLSNASVPYASSTVSRGTRIPSNGEERLTSPMPPTITEFAPRRAAPAPPASGVNPTPNAGRPRMERVPPPRLDLSTRQSDTQEERLLPRDSSYVVIDAEDAREGWESSQSSRGSMGSKWADPTKLMRRKKSTVTQIEAIPFHPDLSGGLHSATSAYSATPGTPSPKRSWFQNLFNFKPQPFTLWSYESISTTANTVQRELTNYGVRIAVERLKDQTILRCKVNDMRDQRGNVIFSKPVMFKVEILKAASTPSRYTSGVIMTLVKGAQSSFRDVCDRLRQNYRLDQAIAYPSTPASAAVSFATNHSAGKKTPVPSSAGSSGARFL</sequence>
<accession>A0ACC2VQS1</accession>
<keyword evidence="2" id="KW-1185">Reference proteome</keyword>
<protein>
    <submittedName>
        <fullName evidence="1">Uncharacterized protein</fullName>
    </submittedName>
</protein>
<dbReference type="EMBL" id="JASBWT010000010">
    <property type="protein sequence ID" value="KAJ9101086.1"/>
    <property type="molecule type" value="Genomic_DNA"/>
</dbReference>
<gene>
    <name evidence="1" type="ORF">QFC21_003304</name>
</gene>
<evidence type="ECO:0000313" key="1">
    <source>
        <dbReference type="EMBL" id="KAJ9101086.1"/>
    </source>
</evidence>
<evidence type="ECO:0000313" key="2">
    <source>
        <dbReference type="Proteomes" id="UP001227268"/>
    </source>
</evidence>
<name>A0ACC2VQS1_9TREE</name>
<reference evidence="1" key="1">
    <citation type="submission" date="2023-04" db="EMBL/GenBank/DDBJ databases">
        <title>Draft Genome sequencing of Naganishia species isolated from polar environments using Oxford Nanopore Technology.</title>
        <authorList>
            <person name="Leo P."/>
            <person name="Venkateswaran K."/>
        </authorList>
    </citation>
    <scope>NUCLEOTIDE SEQUENCE</scope>
    <source>
        <strain evidence="1">MNA-CCFEE 5423</strain>
    </source>
</reference>
<proteinExistence type="predicted"/>